<organism evidence="7 8">
    <name type="scientific">Mariniphaga anaerophila</name>
    <dbReference type="NCBI Taxonomy" id="1484053"/>
    <lineage>
        <taxon>Bacteria</taxon>
        <taxon>Pseudomonadati</taxon>
        <taxon>Bacteroidota</taxon>
        <taxon>Bacteroidia</taxon>
        <taxon>Marinilabiliales</taxon>
        <taxon>Prolixibacteraceae</taxon>
        <taxon>Mariniphaga</taxon>
    </lineage>
</organism>
<evidence type="ECO:0000256" key="1">
    <source>
        <dbReference type="ARBA" id="ARBA00001946"/>
    </source>
</evidence>
<dbReference type="PANTHER" id="PTHR12001">
    <property type="entry name" value="GERANYLGERANYL PYROPHOSPHATE SYNTHASE"/>
    <property type="match status" value="1"/>
</dbReference>
<dbReference type="InterPro" id="IPR000092">
    <property type="entry name" value="Polyprenyl_synt"/>
</dbReference>
<dbReference type="InterPro" id="IPR008949">
    <property type="entry name" value="Isoprenoid_synthase_dom_sf"/>
</dbReference>
<dbReference type="InterPro" id="IPR033749">
    <property type="entry name" value="Polyprenyl_synt_CS"/>
</dbReference>
<keyword evidence="3 6" id="KW-0808">Transferase</keyword>
<keyword evidence="8" id="KW-1185">Reference proteome</keyword>
<comment type="similarity">
    <text evidence="2 6">Belongs to the FPP/GGPP synthase family.</text>
</comment>
<dbReference type="OrthoDB" id="9805316at2"/>
<dbReference type="GO" id="GO:0046872">
    <property type="term" value="F:metal ion binding"/>
    <property type="evidence" value="ECO:0007669"/>
    <property type="project" value="UniProtKB-KW"/>
</dbReference>
<gene>
    <name evidence="7" type="ORF">SAMN05444274_106104</name>
</gene>
<dbReference type="SFLD" id="SFLDS00005">
    <property type="entry name" value="Isoprenoid_Synthase_Type_I"/>
    <property type="match status" value="1"/>
</dbReference>
<dbReference type="RefSeq" id="WP_073002382.1">
    <property type="nucleotide sequence ID" value="NZ_FQUM01000006.1"/>
</dbReference>
<accession>A0A1M5CFN2</accession>
<dbReference type="CDD" id="cd00685">
    <property type="entry name" value="Trans_IPPS_HT"/>
    <property type="match status" value="1"/>
</dbReference>
<evidence type="ECO:0000256" key="4">
    <source>
        <dbReference type="ARBA" id="ARBA00022723"/>
    </source>
</evidence>
<reference evidence="7 8" key="1">
    <citation type="submission" date="2016-11" db="EMBL/GenBank/DDBJ databases">
        <authorList>
            <person name="Jaros S."/>
            <person name="Januszkiewicz K."/>
            <person name="Wedrychowicz H."/>
        </authorList>
    </citation>
    <scope>NUCLEOTIDE SEQUENCE [LARGE SCALE GENOMIC DNA]</scope>
    <source>
        <strain evidence="7 8">DSM 26910</strain>
    </source>
</reference>
<dbReference type="Proteomes" id="UP000184164">
    <property type="component" value="Unassembled WGS sequence"/>
</dbReference>
<dbReference type="GO" id="GO:0008299">
    <property type="term" value="P:isoprenoid biosynthetic process"/>
    <property type="evidence" value="ECO:0007669"/>
    <property type="project" value="InterPro"/>
</dbReference>
<keyword evidence="4" id="KW-0479">Metal-binding</keyword>
<dbReference type="STRING" id="1484053.SAMN05444274_106104"/>
<name>A0A1M5CFN2_9BACT</name>
<evidence type="ECO:0000256" key="6">
    <source>
        <dbReference type="RuleBase" id="RU004466"/>
    </source>
</evidence>
<dbReference type="PANTHER" id="PTHR12001:SF69">
    <property type="entry name" value="ALL TRANS-POLYPRENYL-DIPHOSPHATE SYNTHASE PDSS1"/>
    <property type="match status" value="1"/>
</dbReference>
<dbReference type="PROSITE" id="PS00723">
    <property type="entry name" value="POLYPRENYL_SYNTHASE_1"/>
    <property type="match status" value="1"/>
</dbReference>
<evidence type="ECO:0000256" key="2">
    <source>
        <dbReference type="ARBA" id="ARBA00006706"/>
    </source>
</evidence>
<evidence type="ECO:0000313" key="7">
    <source>
        <dbReference type="EMBL" id="SHF53553.1"/>
    </source>
</evidence>
<protein>
    <submittedName>
        <fullName evidence="7">Octaprenyl-diphosphate synthase</fullName>
    </submittedName>
</protein>
<dbReference type="EMBL" id="FQUM01000006">
    <property type="protein sequence ID" value="SHF53553.1"/>
    <property type="molecule type" value="Genomic_DNA"/>
</dbReference>
<sequence length="324" mass="36943">MSKINAIRLPIEQELKDFEPYFRKSLKSDVPLLGTILNFLYRTKGKQLRPMFVFLSAKLHGETNDFSQLAACSVELLHSATLVHDDVVDESYERRGTFSINALWRNKLAVLVGDYILARGLLLQLEHKKYNFLHLISQAVQDMSEGEILQVKKSRKLDIDEETYFEIIRKKTASLIATSMAIGAASVTDDPAIPEKMYRIGQDAGIAFQIKDDIFDYQAKGIIGKPTGNDIREKKITLPLLYVLQNSHDSERKRILRLIKRKNKNAKVIGELIRLVGEKGGIEYATEKMNEFKDKAVSALMEFPDSEARTSLIDLMEYITTRKK</sequence>
<evidence type="ECO:0000313" key="8">
    <source>
        <dbReference type="Proteomes" id="UP000184164"/>
    </source>
</evidence>
<comment type="cofactor">
    <cofactor evidence="1">
        <name>Mg(2+)</name>
        <dbReference type="ChEBI" id="CHEBI:18420"/>
    </cofactor>
</comment>
<dbReference type="Gene3D" id="1.10.600.10">
    <property type="entry name" value="Farnesyl Diphosphate Synthase"/>
    <property type="match status" value="1"/>
</dbReference>
<evidence type="ECO:0000256" key="5">
    <source>
        <dbReference type="ARBA" id="ARBA00022842"/>
    </source>
</evidence>
<evidence type="ECO:0000256" key="3">
    <source>
        <dbReference type="ARBA" id="ARBA00022679"/>
    </source>
</evidence>
<proteinExistence type="inferred from homology"/>
<dbReference type="SUPFAM" id="SSF48576">
    <property type="entry name" value="Terpenoid synthases"/>
    <property type="match status" value="1"/>
</dbReference>
<dbReference type="GO" id="GO:0004659">
    <property type="term" value="F:prenyltransferase activity"/>
    <property type="evidence" value="ECO:0007669"/>
    <property type="project" value="InterPro"/>
</dbReference>
<dbReference type="AlphaFoldDB" id="A0A1M5CFN2"/>
<keyword evidence="5" id="KW-0460">Magnesium</keyword>
<dbReference type="Pfam" id="PF00348">
    <property type="entry name" value="polyprenyl_synt"/>
    <property type="match status" value="1"/>
</dbReference>